<gene>
    <name evidence="4" type="primary">prn</name>
    <name evidence="3" type="synonym">ehaB</name>
    <name evidence="4" type="ORF">C4A13_00634</name>
    <name evidence="3" type="ORF">KJE03_14095</name>
</gene>
<dbReference type="CDD" id="cd00253">
    <property type="entry name" value="PL_Passenger_AT"/>
    <property type="match status" value="1"/>
</dbReference>
<dbReference type="NCBIfam" id="TIGR01414">
    <property type="entry name" value="autotrans_barl"/>
    <property type="match status" value="1"/>
</dbReference>
<evidence type="ECO:0000256" key="1">
    <source>
        <dbReference type="SAM" id="SignalP"/>
    </source>
</evidence>
<dbReference type="Proteomes" id="UP000254454">
    <property type="component" value="Unassembled WGS sequence"/>
</dbReference>
<dbReference type="SMART" id="SM00869">
    <property type="entry name" value="Autotransporter"/>
    <property type="match status" value="1"/>
</dbReference>
<dbReference type="InterPro" id="IPR012332">
    <property type="entry name" value="Autotransporter_pectin_lyase_C"/>
</dbReference>
<dbReference type="PANTHER" id="PTHR35037:SF2">
    <property type="match status" value="1"/>
</dbReference>
<organism evidence="4 5">
    <name type="scientific">Escherichia marmotae</name>
    <dbReference type="NCBI Taxonomy" id="1499973"/>
    <lineage>
        <taxon>Bacteria</taxon>
        <taxon>Pseudomonadati</taxon>
        <taxon>Pseudomonadota</taxon>
        <taxon>Gammaproteobacteria</taxon>
        <taxon>Enterobacterales</taxon>
        <taxon>Enterobacteriaceae</taxon>
        <taxon>Escherichia</taxon>
    </lineage>
</organism>
<dbReference type="Pfam" id="PF03797">
    <property type="entry name" value="Autotransporter"/>
    <property type="match status" value="1"/>
</dbReference>
<dbReference type="PROSITE" id="PS51208">
    <property type="entry name" value="AUTOTRANSPORTER"/>
    <property type="match status" value="1"/>
</dbReference>
<dbReference type="Gene3D" id="2.40.128.130">
    <property type="entry name" value="Autotransporter beta-domain"/>
    <property type="match status" value="1"/>
</dbReference>
<dbReference type="PANTHER" id="PTHR35037">
    <property type="entry name" value="C-TERMINAL REGION OF AIDA-LIKE PROTEIN"/>
    <property type="match status" value="1"/>
</dbReference>
<dbReference type="InterPro" id="IPR011050">
    <property type="entry name" value="Pectin_lyase_fold/virulence"/>
</dbReference>
<dbReference type="GO" id="GO:0019867">
    <property type="term" value="C:outer membrane"/>
    <property type="evidence" value="ECO:0007669"/>
    <property type="project" value="InterPro"/>
</dbReference>
<sequence>MHSWKKKLVVSQLALACTLAITSQANAATNDISGQTYNTFHHYNDATYADDVYYDGYAGWNNYAADSYYNGDIYPVINKATVNGVISTYYLDDGISTNTNANSLTIKNSTIHGMIYSECMTTDCVDRADDYYHDRLALTVDNSTIDDNYEHYTYNGTYNNAADTHVVDVYNIGTAITLDQEVDLSISNNSHVAGITLTQGYEWEDIDDNTVSTGVNSSEVFNNTITVKDSTVTSGSWTDEGTTGWFGNTGNASDYNGNGWNADDIALAVIAHPDADNAMQTTATFDNSTLMGDVFFSSNFDENFFPHGRDSYRDADGDVDTNGWDGTDRLDLTLNNGSKWVGAAMSAHQVDLGSDIGTDLDGDGYADNDTLDGKIDKDSPLDGIYDAYEIGTEATATLIDIAANSLWPLSTVGVENIDSEYSEFDHIIGNEVYQSGLFNVTLNTGSQWDTTKTSLIDTLSINSGSTVNVADSTLISDSISLTGLSALNINEDGHVATDSLTIDNSTVTISDEVSAGWAVGDAALYANNIKVTNDGILDVGNTAANALQVDTLNLTSTTDTSGNIHAGVFNIESNRFVLDADLTNDRTNDTTKSNYGYGVIAMNSDGHLTINGNGDNDNTASIEAGQNEVDNSGDHVAAATGNYKVRIDNATGAGSIADYNGNELIYVNDKNSNATFSAANKADLGAYTYEARQEGNTVVLHQTELTDYANMALSIPSANTNIWNLEQDTVGTRLTNSRHGLADNGGAWVSYFGGNFNGNNGTIDYDQDVNGIMVGVDTKIDGNNAKWIVGAAAGFGKGDMNDRSGQVDQDSQSAYIYSSARFANNIFVDGSLSYSHFNNDLSATMSNGTYVDGSTNSDAWGFGLKAGYDFKLGDAGYVTPYGSVSGLFQSGDDYQLSNDMKVDGQSYDSMRYELGVDAGYTFTYSEDQALTPYFKLAYVYDDSNNDNDVNGDSIDNGTEGSAVRVGLGTQFSFTKNFSAYTDANYLGGGDVDQDWSANVGVKYTW</sequence>
<evidence type="ECO:0000313" key="3">
    <source>
        <dbReference type="EMBL" id="MDQ9294592.1"/>
    </source>
</evidence>
<accession>A0A370V1J8</accession>
<name>A0A370V1J8_9ESCH</name>
<feature type="chain" id="PRO_5016951522" evidence="1">
    <location>
        <begin position="28"/>
        <end position="1005"/>
    </location>
</feature>
<dbReference type="InterPro" id="IPR051551">
    <property type="entry name" value="Autotransporter_adhesion"/>
</dbReference>
<dbReference type="InterPro" id="IPR006315">
    <property type="entry name" value="OM_autotransptr_brl_dom"/>
</dbReference>
<dbReference type="InterPro" id="IPR003991">
    <property type="entry name" value="Pertactin_virulence_factor"/>
</dbReference>
<dbReference type="SUPFAM" id="SSF51126">
    <property type="entry name" value="Pectin lyase-like"/>
    <property type="match status" value="1"/>
</dbReference>
<feature type="signal peptide" evidence="1">
    <location>
        <begin position="1"/>
        <end position="27"/>
    </location>
</feature>
<keyword evidence="1" id="KW-0732">Signal</keyword>
<reference evidence="3 6" key="2">
    <citation type="submission" date="2021-05" db="EMBL/GenBank/DDBJ databases">
        <title>Genome sequence of E. marmotae isolates.</title>
        <authorList>
            <person name="Binsker U."/>
            <person name="Hammerl J.A."/>
        </authorList>
    </citation>
    <scope>NUCLEOTIDE SEQUENCE [LARGE SCALE GENOMIC DNA]</scope>
    <source>
        <strain evidence="3 6">21-MO00586</strain>
    </source>
</reference>
<reference evidence="4 5" key="1">
    <citation type="submission" date="2018-06" db="EMBL/GenBank/DDBJ databases">
        <title>Recombination Drives Gene Content and Phenotype Evolution in Wild Type E. coli Strains.</title>
        <authorList>
            <person name="Field C.M."/>
            <person name="Silander O.K."/>
            <person name="Van Nimwegen E."/>
        </authorList>
    </citation>
    <scope>NUCLEOTIDE SEQUENCE [LARGE SCALE GENOMIC DNA]</scope>
    <source>
        <strain evidence="4 5">SC344</strain>
    </source>
</reference>
<evidence type="ECO:0000313" key="5">
    <source>
        <dbReference type="Proteomes" id="UP000254454"/>
    </source>
</evidence>
<dbReference type="GeneID" id="86945289"/>
<evidence type="ECO:0000313" key="6">
    <source>
        <dbReference type="Proteomes" id="UP001235723"/>
    </source>
</evidence>
<dbReference type="RefSeq" id="WP_061090744.1">
    <property type="nucleotide sequence ID" value="NZ_CP072689.1"/>
</dbReference>
<dbReference type="InterPro" id="IPR036709">
    <property type="entry name" value="Autotransporte_beta_dom_sf"/>
</dbReference>
<dbReference type="SUPFAM" id="SSF103515">
    <property type="entry name" value="Autotransporter"/>
    <property type="match status" value="1"/>
</dbReference>
<dbReference type="AlphaFoldDB" id="A0A370V1J8"/>
<protein>
    <submittedName>
        <fullName evidence="3">Autotransporter adhesin EhaB</fullName>
    </submittedName>
    <submittedName>
        <fullName evidence="4">Pertactin autotransporter</fullName>
    </submittedName>
</protein>
<dbReference type="InterPro" id="IPR005546">
    <property type="entry name" value="Autotransporte_beta"/>
</dbReference>
<feature type="domain" description="Autotransporter" evidence="2">
    <location>
        <begin position="740"/>
        <end position="1005"/>
    </location>
</feature>
<dbReference type="EMBL" id="QONO01000266">
    <property type="protein sequence ID" value="RDR21527.1"/>
    <property type="molecule type" value="Genomic_DNA"/>
</dbReference>
<dbReference type="Gene3D" id="2.160.20.20">
    <property type="match status" value="1"/>
</dbReference>
<comment type="caution">
    <text evidence="4">The sequence shown here is derived from an EMBL/GenBank/DDBJ whole genome shotgun (WGS) entry which is preliminary data.</text>
</comment>
<dbReference type="Proteomes" id="UP001235723">
    <property type="component" value="Unassembled WGS sequence"/>
</dbReference>
<proteinExistence type="predicted"/>
<evidence type="ECO:0000313" key="4">
    <source>
        <dbReference type="EMBL" id="RDR21527.1"/>
    </source>
</evidence>
<dbReference type="PRINTS" id="PR01484">
    <property type="entry name" value="PRTACTNFAMLY"/>
</dbReference>
<keyword evidence="6" id="KW-1185">Reference proteome</keyword>
<dbReference type="EMBL" id="JAHCRT010000010">
    <property type="protein sequence ID" value="MDQ9294592.1"/>
    <property type="molecule type" value="Genomic_DNA"/>
</dbReference>
<evidence type="ECO:0000259" key="2">
    <source>
        <dbReference type="PROSITE" id="PS51208"/>
    </source>
</evidence>